<dbReference type="PANTHER" id="PTHR33677:SF3">
    <property type="entry name" value="COPPER-SENSING TRANSCRIPTIONAL REPRESSOR RICR"/>
    <property type="match status" value="1"/>
</dbReference>
<comment type="caution">
    <text evidence="3">The sequence shown here is derived from an EMBL/GenBank/DDBJ whole genome shotgun (WGS) entry which is preliminary data.</text>
</comment>
<gene>
    <name evidence="3" type="ORF">GA752_07580</name>
</gene>
<dbReference type="InterPro" id="IPR003735">
    <property type="entry name" value="Metal_Tscrpt_repr"/>
</dbReference>
<evidence type="ECO:0000313" key="3">
    <source>
        <dbReference type="EMBL" id="KAB5745039.1"/>
    </source>
</evidence>
<dbReference type="CDD" id="cd10148">
    <property type="entry name" value="CsoR-like_DUF156"/>
    <property type="match status" value="1"/>
</dbReference>
<dbReference type="EMBL" id="WDLT01000008">
    <property type="protein sequence ID" value="KAB5745039.1"/>
    <property type="molecule type" value="Genomic_DNA"/>
</dbReference>
<keyword evidence="2" id="KW-0186">Copper</keyword>
<accession>A0A7J5MWV3</accession>
<dbReference type="Pfam" id="PF02583">
    <property type="entry name" value="Trns_repr_metal"/>
    <property type="match status" value="1"/>
</dbReference>
<protein>
    <submittedName>
        <fullName evidence="3">Metal-sensitive transcriptional regulator</fullName>
    </submittedName>
</protein>
<organism evidence="3 4">
    <name type="scientific">Bifidobacterium adolescentis</name>
    <dbReference type="NCBI Taxonomy" id="1680"/>
    <lineage>
        <taxon>Bacteria</taxon>
        <taxon>Bacillati</taxon>
        <taxon>Actinomycetota</taxon>
        <taxon>Actinomycetes</taxon>
        <taxon>Bifidobacteriales</taxon>
        <taxon>Bifidobacteriaceae</taxon>
        <taxon>Bifidobacterium</taxon>
    </lineage>
</organism>
<evidence type="ECO:0000256" key="2">
    <source>
        <dbReference type="ARBA" id="ARBA00023008"/>
    </source>
</evidence>
<dbReference type="AlphaFoldDB" id="A0A7J5MWV3"/>
<proteinExistence type="inferred from homology"/>
<dbReference type="InterPro" id="IPR038390">
    <property type="entry name" value="Metal_Tscrpt_repr_sf"/>
</dbReference>
<sequence length="96" mass="10253">MNATQHGYASDQKRIIARLNRIEGQVRGIRQMTENGEYCIDILTQISAADSALKSVALLLLGDHLHHCVAKAAAEGGTVADEKLAEVSAAIARLAK</sequence>
<dbReference type="Gene3D" id="1.20.58.1000">
    <property type="entry name" value="Metal-sensitive repressor, helix protomer"/>
    <property type="match status" value="1"/>
</dbReference>
<dbReference type="GO" id="GO:0046872">
    <property type="term" value="F:metal ion binding"/>
    <property type="evidence" value="ECO:0007669"/>
    <property type="project" value="InterPro"/>
</dbReference>
<comment type="similarity">
    <text evidence="1">Belongs to the CsoR family.</text>
</comment>
<dbReference type="GO" id="GO:0045892">
    <property type="term" value="P:negative regulation of DNA-templated transcription"/>
    <property type="evidence" value="ECO:0007669"/>
    <property type="project" value="UniProtKB-ARBA"/>
</dbReference>
<dbReference type="GO" id="GO:0003677">
    <property type="term" value="F:DNA binding"/>
    <property type="evidence" value="ECO:0007669"/>
    <property type="project" value="InterPro"/>
</dbReference>
<name>A0A7J5MWV3_BIFAD</name>
<reference evidence="3 4" key="1">
    <citation type="journal article" date="2019" name="Nat. Med.">
        <title>A library of human gut bacterial isolates paired with longitudinal multiomics data enables mechanistic microbiome research.</title>
        <authorList>
            <person name="Poyet M."/>
            <person name="Groussin M."/>
            <person name="Gibbons S.M."/>
            <person name="Avila-Pacheco J."/>
            <person name="Jiang X."/>
            <person name="Kearney S.M."/>
            <person name="Perrotta A.R."/>
            <person name="Berdy B."/>
            <person name="Zhao S."/>
            <person name="Lieberman T.D."/>
            <person name="Swanson P.K."/>
            <person name="Smith M."/>
            <person name="Roesemann S."/>
            <person name="Alexander J.E."/>
            <person name="Rich S.A."/>
            <person name="Livny J."/>
            <person name="Vlamakis H."/>
            <person name="Clish C."/>
            <person name="Bullock K."/>
            <person name="Deik A."/>
            <person name="Scott J."/>
            <person name="Pierce K.A."/>
            <person name="Xavier R.J."/>
            <person name="Alm E.J."/>
        </authorList>
    </citation>
    <scope>NUCLEOTIDE SEQUENCE [LARGE SCALE GENOMIC DNA]</scope>
    <source>
        <strain evidence="3 4">BIOML-A190</strain>
    </source>
</reference>
<dbReference type="PANTHER" id="PTHR33677">
    <property type="entry name" value="TRANSCRIPTIONAL REPRESSOR FRMR-RELATED"/>
    <property type="match status" value="1"/>
</dbReference>
<dbReference type="Proteomes" id="UP000437631">
    <property type="component" value="Unassembled WGS sequence"/>
</dbReference>
<evidence type="ECO:0000256" key="1">
    <source>
        <dbReference type="ARBA" id="ARBA00005428"/>
    </source>
</evidence>
<evidence type="ECO:0000313" key="4">
    <source>
        <dbReference type="Proteomes" id="UP000437631"/>
    </source>
</evidence>